<keyword evidence="1 4" id="KW-0732">Signal</keyword>
<dbReference type="PANTHER" id="PTHR11008:SF32">
    <property type="entry name" value="CIRCADIAN CLOCK-CONTROLLED PROTEIN DAYWAKE-RELATED"/>
    <property type="match status" value="1"/>
</dbReference>
<dbReference type="Gene3D" id="3.15.10.30">
    <property type="entry name" value="Haemolymph juvenile hormone binding protein"/>
    <property type="match status" value="1"/>
</dbReference>
<evidence type="ECO:0000256" key="4">
    <source>
        <dbReference type="SAM" id="SignalP"/>
    </source>
</evidence>
<dbReference type="SMART" id="SM00700">
    <property type="entry name" value="JHBP"/>
    <property type="match status" value="1"/>
</dbReference>
<protein>
    <submittedName>
        <fullName evidence="6">Circadian clock-controlled protein daywake</fullName>
    </submittedName>
</protein>
<dbReference type="OrthoDB" id="8118208at2759"/>
<evidence type="ECO:0000256" key="2">
    <source>
        <dbReference type="ARBA" id="ARBA00023108"/>
    </source>
</evidence>
<organism evidence="5 6">
    <name type="scientific">Drosophila albomicans</name>
    <name type="common">Fruit fly</name>
    <dbReference type="NCBI Taxonomy" id="7291"/>
    <lineage>
        <taxon>Eukaryota</taxon>
        <taxon>Metazoa</taxon>
        <taxon>Ecdysozoa</taxon>
        <taxon>Arthropoda</taxon>
        <taxon>Hexapoda</taxon>
        <taxon>Insecta</taxon>
        <taxon>Pterygota</taxon>
        <taxon>Neoptera</taxon>
        <taxon>Endopterygota</taxon>
        <taxon>Diptera</taxon>
        <taxon>Brachycera</taxon>
        <taxon>Muscomorpha</taxon>
        <taxon>Ephydroidea</taxon>
        <taxon>Drosophilidae</taxon>
        <taxon>Drosophila</taxon>
    </lineage>
</organism>
<reference evidence="6" key="1">
    <citation type="submission" date="2025-08" db="UniProtKB">
        <authorList>
            <consortium name="RefSeq"/>
        </authorList>
    </citation>
    <scope>IDENTIFICATION</scope>
    <source>
        <strain evidence="6">15112-1751.03</strain>
        <tissue evidence="6">Whole Adult</tissue>
    </source>
</reference>
<dbReference type="Proteomes" id="UP000515160">
    <property type="component" value="Chromosome X"/>
</dbReference>
<dbReference type="GO" id="GO:0007623">
    <property type="term" value="P:circadian rhythm"/>
    <property type="evidence" value="ECO:0007669"/>
    <property type="project" value="UniProtKB-ARBA"/>
</dbReference>
<evidence type="ECO:0000256" key="1">
    <source>
        <dbReference type="ARBA" id="ARBA00022729"/>
    </source>
</evidence>
<evidence type="ECO:0000313" key="6">
    <source>
        <dbReference type="RefSeq" id="XP_034105812.1"/>
    </source>
</evidence>
<gene>
    <name evidence="6" type="primary">LOC117568960</name>
</gene>
<sequence length="265" mass="29397">MLVVKPAASKMLRESSKFPILLLLLGVSSTRALELPSPLQRCQPEDQDCLIAQVQSYFQHFSQGIPELMVPSLDPLELGVVRALNNDPSGALSFNLVLTNTSLHLLSKAQLTSIKGFTRDLSKPLKLTWILSAKKLEVHATYDVKGKIIMLPIVSKGDVVIRLNDVQTKSRVSAVAEKRDDGKYYLKLTEHKSVSKVGSGNFSMSNSTNINPALADSMLSVLNNDWEALSADIQPRITEAYDRSIKRIIESLWNAVPYDDFFNIV</sequence>
<keyword evidence="2" id="KW-0090">Biological rhythms</keyword>
<evidence type="ECO:0000313" key="5">
    <source>
        <dbReference type="Proteomes" id="UP000515160"/>
    </source>
</evidence>
<feature type="signal peptide" evidence="4">
    <location>
        <begin position="1"/>
        <end position="32"/>
    </location>
</feature>
<dbReference type="InterPro" id="IPR010562">
    <property type="entry name" value="Haemolymph_juvenile_hormone-bd"/>
</dbReference>
<keyword evidence="5" id="KW-1185">Reference proteome</keyword>
<dbReference type="GeneID" id="117568960"/>
<dbReference type="Pfam" id="PF06585">
    <property type="entry name" value="JHBP"/>
    <property type="match status" value="1"/>
</dbReference>
<dbReference type="InterPro" id="IPR038606">
    <property type="entry name" value="To_sf"/>
</dbReference>
<dbReference type="GO" id="GO:0005615">
    <property type="term" value="C:extracellular space"/>
    <property type="evidence" value="ECO:0007669"/>
    <property type="project" value="TreeGrafter"/>
</dbReference>
<dbReference type="RefSeq" id="XP_034105812.1">
    <property type="nucleotide sequence ID" value="XM_034249921.2"/>
</dbReference>
<evidence type="ECO:0000256" key="3">
    <source>
        <dbReference type="ARBA" id="ARBA00060902"/>
    </source>
</evidence>
<proteinExistence type="inferred from homology"/>
<feature type="chain" id="PRO_5027807489" evidence="4">
    <location>
        <begin position="33"/>
        <end position="265"/>
    </location>
</feature>
<accession>A0A6P8YDV1</accession>
<name>A0A6P8YDV1_DROAB</name>
<dbReference type="FunFam" id="3.15.10.30:FF:000001">
    <property type="entry name" value="Takeout-like protein 1"/>
    <property type="match status" value="1"/>
</dbReference>
<comment type="similarity">
    <text evidence="3">Belongs to the TO family.</text>
</comment>
<dbReference type="PANTHER" id="PTHR11008">
    <property type="entry name" value="PROTEIN TAKEOUT-LIKE PROTEIN"/>
    <property type="match status" value="1"/>
</dbReference>
<dbReference type="AlphaFoldDB" id="A0A6P8YDV1"/>